<dbReference type="SUPFAM" id="SSF53748">
    <property type="entry name" value="Phosphoglycerate kinase"/>
    <property type="match status" value="1"/>
</dbReference>
<evidence type="ECO:0000256" key="1">
    <source>
        <dbReference type="ARBA" id="ARBA00000642"/>
    </source>
</evidence>
<evidence type="ECO:0000256" key="12">
    <source>
        <dbReference type="ARBA" id="ARBA00023152"/>
    </source>
</evidence>
<dbReference type="RefSeq" id="WP_072848500.1">
    <property type="nucleotide sequence ID" value="NZ_FQVI01000001.1"/>
</dbReference>
<evidence type="ECO:0000256" key="15">
    <source>
        <dbReference type="RuleBase" id="RU000532"/>
    </source>
</evidence>
<accession>A0A1M4SXW6</accession>
<feature type="binding site" evidence="13">
    <location>
        <position position="40"/>
    </location>
    <ligand>
        <name>substrate</name>
    </ligand>
</feature>
<dbReference type="EMBL" id="FQVI01000001">
    <property type="protein sequence ID" value="SHE37076.1"/>
    <property type="molecule type" value="Genomic_DNA"/>
</dbReference>
<organism evidence="16 17">
    <name type="scientific">Lactonifactor longoviformis DSM 17459</name>
    <dbReference type="NCBI Taxonomy" id="1122155"/>
    <lineage>
        <taxon>Bacteria</taxon>
        <taxon>Bacillati</taxon>
        <taxon>Bacillota</taxon>
        <taxon>Clostridia</taxon>
        <taxon>Eubacteriales</taxon>
        <taxon>Clostridiaceae</taxon>
        <taxon>Lactonifactor</taxon>
    </lineage>
</organism>
<comment type="caution">
    <text evidence="13">Lacks conserved residue(s) required for the propagation of feature annotation.</text>
</comment>
<feature type="binding site" evidence="13 14">
    <location>
        <position position="341"/>
    </location>
    <ligand>
        <name>ATP</name>
        <dbReference type="ChEBI" id="CHEBI:30616"/>
    </ligand>
</feature>
<evidence type="ECO:0000256" key="7">
    <source>
        <dbReference type="ARBA" id="ARBA00022490"/>
    </source>
</evidence>
<keyword evidence="11 13" id="KW-0067">ATP-binding</keyword>
<dbReference type="GO" id="GO:0004618">
    <property type="term" value="F:phosphoglycerate kinase activity"/>
    <property type="evidence" value="ECO:0007669"/>
    <property type="project" value="UniProtKB-UniRule"/>
</dbReference>
<evidence type="ECO:0000313" key="17">
    <source>
        <dbReference type="Proteomes" id="UP000184245"/>
    </source>
</evidence>
<comment type="subcellular location">
    <subcellularLocation>
        <location evidence="2 13">Cytoplasm</location>
    </subcellularLocation>
</comment>
<dbReference type="GO" id="GO:0043531">
    <property type="term" value="F:ADP binding"/>
    <property type="evidence" value="ECO:0007669"/>
    <property type="project" value="TreeGrafter"/>
</dbReference>
<dbReference type="GO" id="GO:0005829">
    <property type="term" value="C:cytosol"/>
    <property type="evidence" value="ECO:0007669"/>
    <property type="project" value="TreeGrafter"/>
</dbReference>
<feature type="binding site" evidence="13 14">
    <location>
        <begin position="367"/>
        <end position="370"/>
    </location>
    <ligand>
        <name>ATP</name>
        <dbReference type="ChEBI" id="CHEBI:30616"/>
    </ligand>
</feature>
<dbReference type="UniPathway" id="UPA00109">
    <property type="reaction ID" value="UER00185"/>
</dbReference>
<proteinExistence type="inferred from homology"/>
<dbReference type="Pfam" id="PF00162">
    <property type="entry name" value="PGK"/>
    <property type="match status" value="1"/>
</dbReference>
<keyword evidence="9 13" id="KW-0547">Nucleotide-binding</keyword>
<evidence type="ECO:0000256" key="2">
    <source>
        <dbReference type="ARBA" id="ARBA00004496"/>
    </source>
</evidence>
<dbReference type="STRING" id="1122155.SAMN02745158_00321"/>
<dbReference type="GO" id="GO:0006096">
    <property type="term" value="P:glycolytic process"/>
    <property type="evidence" value="ECO:0007669"/>
    <property type="project" value="UniProtKB-UniRule"/>
</dbReference>
<evidence type="ECO:0000256" key="4">
    <source>
        <dbReference type="ARBA" id="ARBA00008982"/>
    </source>
</evidence>
<keyword evidence="8 13" id="KW-0808">Transferase</keyword>
<dbReference type="PANTHER" id="PTHR11406:SF23">
    <property type="entry name" value="PHOSPHOGLYCERATE KINASE 1, CHLOROPLASTIC-RELATED"/>
    <property type="match status" value="1"/>
</dbReference>
<comment type="pathway">
    <text evidence="3 13">Carbohydrate degradation; glycolysis; pyruvate from D-glyceraldehyde 3-phosphate: step 2/5.</text>
</comment>
<feature type="binding site" evidence="13">
    <location>
        <begin position="23"/>
        <end position="25"/>
    </location>
    <ligand>
        <name>substrate</name>
    </ligand>
</feature>
<dbReference type="PANTHER" id="PTHR11406">
    <property type="entry name" value="PHOSPHOGLYCERATE KINASE"/>
    <property type="match status" value="1"/>
</dbReference>
<dbReference type="HAMAP" id="MF_00145">
    <property type="entry name" value="Phosphoglyc_kinase"/>
    <property type="match status" value="1"/>
</dbReference>
<dbReference type="InterPro" id="IPR036043">
    <property type="entry name" value="Phosphoglycerate_kinase_sf"/>
</dbReference>
<dbReference type="PRINTS" id="PR00477">
    <property type="entry name" value="PHGLYCKINASE"/>
</dbReference>
<dbReference type="GO" id="GO:0005524">
    <property type="term" value="F:ATP binding"/>
    <property type="evidence" value="ECO:0007669"/>
    <property type="project" value="UniProtKB-KW"/>
</dbReference>
<dbReference type="InterPro" id="IPR015824">
    <property type="entry name" value="Phosphoglycerate_kinase_N"/>
</dbReference>
<dbReference type="GO" id="GO:0006094">
    <property type="term" value="P:gluconeogenesis"/>
    <property type="evidence" value="ECO:0007669"/>
    <property type="project" value="TreeGrafter"/>
</dbReference>
<dbReference type="EC" id="2.7.2.3" evidence="5 13"/>
<comment type="similarity">
    <text evidence="4 13 15">Belongs to the phosphoglycerate kinase family.</text>
</comment>
<sequence>MRYGIHTIDDFTLDGKTVLYRADMNQPVNREEGRLESCSRIRACIPTIRELLDRNAKVVILIHQGSDIEYHNFFTTKPHRDVLEKLLERPVGFPEDVCGPAARDAVRQLQPGEVLLLDNVRFLAQEQTLFENALKLSFGEQASTLLVEKLAPLGDLYVCDAFAAAHRSQPSLCGFELVMPSAMGRLFEKEYCRLSELMESPKRPCTFILGGAKVSDAFGVMEEVLRKKTADRILTGGVTANLLLAAAGISIGEKSREYISTHGYERYYDVSRRLLGTYRDQISLPLDAAWAEDGKRAEGEVKAVPSGAGIFDIGRETAAEYSRMIQSSSTIFINGPMGVFEREEFSLGTRKVWEALAGTGGETILGGGDSIAAAERFCEVEQFSYVSTGGGALIRFLSGEELPVIQALRYGAELFAGDYNYEDRA</sequence>
<dbReference type="AlphaFoldDB" id="A0A1M4SXW6"/>
<feature type="binding site" evidence="13">
    <location>
        <position position="121"/>
    </location>
    <ligand>
        <name>substrate</name>
    </ligand>
</feature>
<feature type="binding site" evidence="13">
    <location>
        <position position="167"/>
    </location>
    <ligand>
        <name>substrate</name>
    </ligand>
</feature>
<protein>
    <recommendedName>
        <fullName evidence="6 13">Phosphoglycerate kinase</fullName>
        <ecNumber evidence="5 13">2.7.2.3</ecNumber>
    </recommendedName>
</protein>
<name>A0A1M4SXW6_9CLOT</name>
<evidence type="ECO:0000256" key="9">
    <source>
        <dbReference type="ARBA" id="ARBA00022741"/>
    </source>
</evidence>
<comment type="catalytic activity">
    <reaction evidence="1 13 15">
        <text>(2R)-3-phosphoglycerate + ATP = (2R)-3-phospho-glyceroyl phosphate + ADP</text>
        <dbReference type="Rhea" id="RHEA:14801"/>
        <dbReference type="ChEBI" id="CHEBI:30616"/>
        <dbReference type="ChEBI" id="CHEBI:57604"/>
        <dbReference type="ChEBI" id="CHEBI:58272"/>
        <dbReference type="ChEBI" id="CHEBI:456216"/>
        <dbReference type="EC" id="2.7.2.3"/>
    </reaction>
</comment>
<reference evidence="16 17" key="1">
    <citation type="submission" date="2016-11" db="EMBL/GenBank/DDBJ databases">
        <authorList>
            <person name="Jaros S."/>
            <person name="Januszkiewicz K."/>
            <person name="Wedrychowicz H."/>
        </authorList>
    </citation>
    <scope>NUCLEOTIDE SEQUENCE [LARGE SCALE GENOMIC DNA]</scope>
    <source>
        <strain evidence="16 17">DSM 17459</strain>
    </source>
</reference>
<evidence type="ECO:0000256" key="11">
    <source>
        <dbReference type="ARBA" id="ARBA00022840"/>
    </source>
</evidence>
<evidence type="ECO:0000256" key="6">
    <source>
        <dbReference type="ARBA" id="ARBA00016471"/>
    </source>
</evidence>
<keyword evidence="7 13" id="KW-0963">Cytoplasm</keyword>
<dbReference type="InterPro" id="IPR001576">
    <property type="entry name" value="Phosphoglycerate_kinase"/>
</dbReference>
<comment type="subunit">
    <text evidence="13">Monomer.</text>
</comment>
<evidence type="ECO:0000256" key="3">
    <source>
        <dbReference type="ARBA" id="ARBA00004838"/>
    </source>
</evidence>
<evidence type="ECO:0000256" key="10">
    <source>
        <dbReference type="ARBA" id="ARBA00022777"/>
    </source>
</evidence>
<evidence type="ECO:0000256" key="8">
    <source>
        <dbReference type="ARBA" id="ARBA00022679"/>
    </source>
</evidence>
<keyword evidence="10 13" id="KW-0418">Kinase</keyword>
<evidence type="ECO:0000256" key="13">
    <source>
        <dbReference type="HAMAP-Rule" id="MF_00145"/>
    </source>
</evidence>
<dbReference type="FunFam" id="3.40.50.1260:FF:000012">
    <property type="entry name" value="Phosphoglycerate kinase"/>
    <property type="match status" value="1"/>
</dbReference>
<keyword evidence="17" id="KW-1185">Reference proteome</keyword>
<evidence type="ECO:0000256" key="5">
    <source>
        <dbReference type="ARBA" id="ARBA00013061"/>
    </source>
</evidence>
<dbReference type="OrthoDB" id="145738at2"/>
<gene>
    <name evidence="13" type="primary">pgk</name>
    <name evidence="16" type="ORF">SAMN02745158_00321</name>
</gene>
<dbReference type="Proteomes" id="UP000184245">
    <property type="component" value="Unassembled WGS sequence"/>
</dbReference>
<dbReference type="PIRSF" id="PIRSF000724">
    <property type="entry name" value="Pgk"/>
    <property type="match status" value="1"/>
</dbReference>
<evidence type="ECO:0000256" key="14">
    <source>
        <dbReference type="PIRSR" id="PIRSR000724-2"/>
    </source>
</evidence>
<evidence type="ECO:0000313" key="16">
    <source>
        <dbReference type="EMBL" id="SHE37076.1"/>
    </source>
</evidence>
<dbReference type="Gene3D" id="3.40.50.1260">
    <property type="entry name" value="Phosphoglycerate kinase, N-terminal domain"/>
    <property type="match status" value="2"/>
</dbReference>
<keyword evidence="12 13" id="KW-0324">Glycolysis</keyword>